<dbReference type="STRING" id="93759.A0A1R3KR46"/>
<dbReference type="InterPro" id="IPR036396">
    <property type="entry name" value="Cyt_P450_sf"/>
</dbReference>
<evidence type="ECO:0000313" key="1">
    <source>
        <dbReference type="EMBL" id="OMP09556.1"/>
    </source>
</evidence>
<dbReference type="GO" id="GO:0016705">
    <property type="term" value="F:oxidoreductase activity, acting on paired donors, with incorporation or reduction of molecular oxygen"/>
    <property type="evidence" value="ECO:0007669"/>
    <property type="project" value="InterPro"/>
</dbReference>
<dbReference type="GO" id="GO:0005506">
    <property type="term" value="F:iron ion binding"/>
    <property type="evidence" value="ECO:0007669"/>
    <property type="project" value="InterPro"/>
</dbReference>
<dbReference type="OrthoDB" id="1663757at2759"/>
<dbReference type="SUPFAM" id="SSF48264">
    <property type="entry name" value="Cytochrome P450"/>
    <property type="match status" value="1"/>
</dbReference>
<gene>
    <name evidence="1" type="ORF">COLO4_05358</name>
</gene>
<dbReference type="Proteomes" id="UP000187203">
    <property type="component" value="Unassembled WGS sequence"/>
</dbReference>
<dbReference type="GO" id="GO:0004497">
    <property type="term" value="F:monooxygenase activity"/>
    <property type="evidence" value="ECO:0007669"/>
    <property type="project" value="InterPro"/>
</dbReference>
<sequence length="56" mass="6124">MQELPTTLAAMIQCFDWKVANGGVVDMAERPGLTTPRAQDLVCVPVARFTTPVFET</sequence>
<dbReference type="EMBL" id="AWUE01012320">
    <property type="protein sequence ID" value="OMP09556.1"/>
    <property type="molecule type" value="Genomic_DNA"/>
</dbReference>
<accession>A0A1R3KR46</accession>
<reference evidence="2" key="1">
    <citation type="submission" date="2013-09" db="EMBL/GenBank/DDBJ databases">
        <title>Corchorus olitorius genome sequencing.</title>
        <authorList>
            <person name="Alam M."/>
            <person name="Haque M.S."/>
            <person name="Islam M.S."/>
            <person name="Emdad E.M."/>
            <person name="Islam M.M."/>
            <person name="Ahmed B."/>
            <person name="Halim A."/>
            <person name="Hossen Q.M.M."/>
            <person name="Hossain M.Z."/>
            <person name="Ahmed R."/>
            <person name="Khan M.M."/>
            <person name="Islam R."/>
            <person name="Rashid M.M."/>
            <person name="Khan S.A."/>
            <person name="Rahman M.S."/>
            <person name="Alam M."/>
            <person name="Yahiya A.S."/>
            <person name="Khan M.S."/>
            <person name="Azam M.S."/>
            <person name="Haque T."/>
            <person name="Lashkar M.Z.H."/>
            <person name="Akhand A.I."/>
            <person name="Morshed G."/>
            <person name="Roy S."/>
            <person name="Uddin K.S."/>
            <person name="Rabeya T."/>
            <person name="Hossain A.S."/>
            <person name="Chowdhury A."/>
            <person name="Snigdha A.R."/>
            <person name="Mortoza M.S."/>
            <person name="Matin S.A."/>
            <person name="Hoque S.M.E."/>
            <person name="Islam M.K."/>
            <person name="Roy D.K."/>
            <person name="Haider R."/>
            <person name="Moosa M.M."/>
            <person name="Elias S.M."/>
            <person name="Hasan A.M."/>
            <person name="Jahan S."/>
            <person name="Shafiuddin M."/>
            <person name="Mahmood N."/>
            <person name="Shommy N.S."/>
        </authorList>
    </citation>
    <scope>NUCLEOTIDE SEQUENCE [LARGE SCALE GENOMIC DNA]</scope>
    <source>
        <strain evidence="2">cv. O-4</strain>
    </source>
</reference>
<name>A0A1R3KR46_9ROSI</name>
<comment type="caution">
    <text evidence="1">The sequence shown here is derived from an EMBL/GenBank/DDBJ whole genome shotgun (WGS) entry which is preliminary data.</text>
</comment>
<proteinExistence type="predicted"/>
<evidence type="ECO:0000313" key="2">
    <source>
        <dbReference type="Proteomes" id="UP000187203"/>
    </source>
</evidence>
<dbReference type="GO" id="GO:0020037">
    <property type="term" value="F:heme binding"/>
    <property type="evidence" value="ECO:0007669"/>
    <property type="project" value="InterPro"/>
</dbReference>
<organism evidence="1 2">
    <name type="scientific">Corchorus olitorius</name>
    <dbReference type="NCBI Taxonomy" id="93759"/>
    <lineage>
        <taxon>Eukaryota</taxon>
        <taxon>Viridiplantae</taxon>
        <taxon>Streptophyta</taxon>
        <taxon>Embryophyta</taxon>
        <taxon>Tracheophyta</taxon>
        <taxon>Spermatophyta</taxon>
        <taxon>Magnoliopsida</taxon>
        <taxon>eudicotyledons</taxon>
        <taxon>Gunneridae</taxon>
        <taxon>Pentapetalae</taxon>
        <taxon>rosids</taxon>
        <taxon>malvids</taxon>
        <taxon>Malvales</taxon>
        <taxon>Malvaceae</taxon>
        <taxon>Grewioideae</taxon>
        <taxon>Apeibeae</taxon>
        <taxon>Corchorus</taxon>
    </lineage>
</organism>
<keyword evidence="2" id="KW-1185">Reference proteome</keyword>
<dbReference type="AlphaFoldDB" id="A0A1R3KR46"/>
<protein>
    <submittedName>
        <fullName evidence="1">Cytochrome P450</fullName>
    </submittedName>
</protein>